<evidence type="ECO:0000256" key="13">
    <source>
        <dbReference type="ARBA" id="ARBA00033987"/>
    </source>
</evidence>
<dbReference type="FunFam" id="1.20.142.10:FF:000002">
    <property type="entry name" value="Poly [ADP-ribose] polymerase"/>
    <property type="match status" value="1"/>
</dbReference>
<evidence type="ECO:0000256" key="10">
    <source>
        <dbReference type="ARBA" id="ARBA00023125"/>
    </source>
</evidence>
<evidence type="ECO:0000313" key="19">
    <source>
        <dbReference type="Proteomes" id="UP000688137"/>
    </source>
</evidence>
<evidence type="ECO:0000256" key="7">
    <source>
        <dbReference type="ARBA" id="ARBA00022771"/>
    </source>
</evidence>
<dbReference type="PROSITE" id="PS51977">
    <property type="entry name" value="WGR"/>
    <property type="match status" value="1"/>
</dbReference>
<keyword evidence="8" id="KW-0862">Zinc</keyword>
<keyword evidence="7" id="KW-0863">Zinc-finger</keyword>
<dbReference type="PANTHER" id="PTHR10459">
    <property type="entry name" value="DNA LIGASE"/>
    <property type="match status" value="1"/>
</dbReference>
<keyword evidence="4" id="KW-0479">Metal-binding</keyword>
<sequence>MTFQSSLPEIDIIPEGENKDQSFLQQILHNRTPNKKVQEQQEMLIEEQSPPIKRKLFQERKLYKGDSDIEEEVEEIKEMAKIKSDNRSVLPGYQVHKDYTVMLNLTDISYGVKGHNKFYQIQVLKKDGDYFLFTKWGRTGAQNPQQEIKESDLLTAIKGFEKKFRDKTHWDWRERNEFKQQPGKYCIVDVIGGGGGSVNSEIEKLNQRNGRIAARIKNLQSSLEPAIFDLMSEIWDIQRMNKTLKELNFDTDKNPLGRLSVDAIKKGFKILNEIQQALRDCKYSLLVDLSNEFYTNIPQNYGMKLPPKIDNYDILGQKNQLLTMLQELELANRYINSTLTENSDINPLDQFYKLLKTNIKECQDQDIISKIEHSINISHGPTHEKFKLQISKVYEIERKNEKIRFFPFKSLENRKLLWHGSRITNFVGILSEGLKIAPPEAPSTGYMFGKGVYFADICSKSAGYCAANIENPYGYVLLCEVALGNSYQIYKAKDHVRPPQNYHSIHAVGRNHADPKTREKINNLDFESGKVIPNEELKIHNIESSLIYNEYVVYDVAQVQIHYLIKLKFIF</sequence>
<keyword evidence="1 14" id="KW-0328">Glycosyltransferase</keyword>
<accession>A0A8S1PY32</accession>
<keyword evidence="6" id="KW-0013">ADP-ribosylation</keyword>
<evidence type="ECO:0000256" key="14">
    <source>
        <dbReference type="RuleBase" id="RU362114"/>
    </source>
</evidence>
<evidence type="ECO:0000313" key="18">
    <source>
        <dbReference type="EMBL" id="CAD8107413.1"/>
    </source>
</evidence>
<dbReference type="GO" id="GO:0003950">
    <property type="term" value="F:NAD+ poly-ADP-ribosyltransferase activity"/>
    <property type="evidence" value="ECO:0007669"/>
    <property type="project" value="UniProtKB-UniRule"/>
</dbReference>
<evidence type="ECO:0000256" key="9">
    <source>
        <dbReference type="ARBA" id="ARBA00023027"/>
    </source>
</evidence>
<proteinExistence type="inferred from homology"/>
<gene>
    <name evidence="18" type="ORF">PPRIM_AZ9-3.1.T1330156</name>
</gene>
<evidence type="ECO:0000259" key="17">
    <source>
        <dbReference type="PROSITE" id="PS51977"/>
    </source>
</evidence>
<comment type="caution">
    <text evidence="18">The sequence shown here is derived from an EMBL/GenBank/DDBJ whole genome shotgun (WGS) entry which is preliminary data.</text>
</comment>
<comment type="catalytic activity">
    <reaction evidence="13">
        <text>NAD(+) + (ADP-D-ribosyl)n-acceptor = nicotinamide + (ADP-D-ribosyl)n+1-acceptor + H(+).</text>
        <dbReference type="EC" id="2.4.2.30"/>
    </reaction>
</comment>
<keyword evidence="10" id="KW-0238">DNA-binding</keyword>
<evidence type="ECO:0000259" key="16">
    <source>
        <dbReference type="PROSITE" id="PS51060"/>
    </source>
</evidence>
<feature type="domain" description="PARP catalytic" evidence="15">
    <location>
        <begin position="346"/>
        <end position="571"/>
    </location>
</feature>
<dbReference type="EMBL" id="CAJJDM010000136">
    <property type="protein sequence ID" value="CAD8107413.1"/>
    <property type="molecule type" value="Genomic_DNA"/>
</dbReference>
<evidence type="ECO:0000259" key="15">
    <source>
        <dbReference type="PROSITE" id="PS51059"/>
    </source>
</evidence>
<evidence type="ECO:0000256" key="5">
    <source>
        <dbReference type="ARBA" id="ARBA00022737"/>
    </source>
</evidence>
<evidence type="ECO:0000256" key="8">
    <source>
        <dbReference type="ARBA" id="ARBA00022833"/>
    </source>
</evidence>
<dbReference type="EC" id="2.4.2.-" evidence="14"/>
<dbReference type="OMA" id="FADICSK"/>
<evidence type="ECO:0000256" key="12">
    <source>
        <dbReference type="ARBA" id="ARBA00024347"/>
    </source>
</evidence>
<dbReference type="AlphaFoldDB" id="A0A8S1PY32"/>
<dbReference type="SMART" id="SM00773">
    <property type="entry name" value="WGR"/>
    <property type="match status" value="1"/>
</dbReference>
<keyword evidence="2 14" id="KW-0808">Transferase</keyword>
<evidence type="ECO:0000256" key="11">
    <source>
        <dbReference type="ARBA" id="ARBA00023242"/>
    </source>
</evidence>
<dbReference type="CDD" id="cd01437">
    <property type="entry name" value="parp_like"/>
    <property type="match status" value="1"/>
</dbReference>
<dbReference type="InterPro" id="IPR008893">
    <property type="entry name" value="WGR_domain"/>
</dbReference>
<dbReference type="Pfam" id="PF00644">
    <property type="entry name" value="PARP"/>
    <property type="match status" value="1"/>
</dbReference>
<feature type="domain" description="PARP alpha-helical" evidence="16">
    <location>
        <begin position="220"/>
        <end position="336"/>
    </location>
</feature>
<dbReference type="Pfam" id="PF05406">
    <property type="entry name" value="WGR"/>
    <property type="match status" value="1"/>
</dbReference>
<keyword evidence="9 14" id="KW-0520">NAD</keyword>
<dbReference type="GO" id="GO:0006302">
    <property type="term" value="P:double-strand break repair"/>
    <property type="evidence" value="ECO:0007669"/>
    <property type="project" value="TreeGrafter"/>
</dbReference>
<dbReference type="InterPro" id="IPR012317">
    <property type="entry name" value="Poly(ADP-ribose)pol_cat_dom"/>
</dbReference>
<dbReference type="PROSITE" id="PS51060">
    <property type="entry name" value="PARP_ALPHA_HD"/>
    <property type="match status" value="1"/>
</dbReference>
<dbReference type="GO" id="GO:0016779">
    <property type="term" value="F:nucleotidyltransferase activity"/>
    <property type="evidence" value="ECO:0007669"/>
    <property type="project" value="UniProtKB-KW"/>
</dbReference>
<dbReference type="InterPro" id="IPR050800">
    <property type="entry name" value="ARTD/PARP"/>
</dbReference>
<keyword evidence="11" id="KW-0539">Nucleus</keyword>
<evidence type="ECO:0000256" key="6">
    <source>
        <dbReference type="ARBA" id="ARBA00022765"/>
    </source>
</evidence>
<evidence type="ECO:0000256" key="4">
    <source>
        <dbReference type="ARBA" id="ARBA00022723"/>
    </source>
</evidence>
<dbReference type="GO" id="GO:0008270">
    <property type="term" value="F:zinc ion binding"/>
    <property type="evidence" value="ECO:0007669"/>
    <property type="project" value="UniProtKB-KW"/>
</dbReference>
<keyword evidence="19" id="KW-1185">Reference proteome</keyword>
<dbReference type="GO" id="GO:0003677">
    <property type="term" value="F:DNA binding"/>
    <property type="evidence" value="ECO:0007669"/>
    <property type="project" value="UniProtKB-KW"/>
</dbReference>
<keyword evidence="3" id="KW-0548">Nucleotidyltransferase</keyword>
<protein>
    <recommendedName>
        <fullName evidence="14">Poly [ADP-ribose] polymerase</fullName>
        <shortName evidence="14">PARP</shortName>
        <ecNumber evidence="14">2.4.2.-</ecNumber>
    </recommendedName>
</protein>
<name>A0A8S1PY32_PARPR</name>
<evidence type="ECO:0000256" key="3">
    <source>
        <dbReference type="ARBA" id="ARBA00022695"/>
    </source>
</evidence>
<dbReference type="PROSITE" id="PS51059">
    <property type="entry name" value="PARP_CATALYTIC"/>
    <property type="match status" value="1"/>
</dbReference>
<dbReference type="CDD" id="cd07997">
    <property type="entry name" value="WGR_PARP"/>
    <property type="match status" value="1"/>
</dbReference>
<dbReference type="GO" id="GO:0005730">
    <property type="term" value="C:nucleolus"/>
    <property type="evidence" value="ECO:0007669"/>
    <property type="project" value="TreeGrafter"/>
</dbReference>
<dbReference type="PANTHER" id="PTHR10459:SF60">
    <property type="entry name" value="POLY [ADP-RIBOSE] POLYMERASE 2"/>
    <property type="match status" value="1"/>
</dbReference>
<dbReference type="InterPro" id="IPR004102">
    <property type="entry name" value="Poly(ADP-ribose)pol_reg_dom"/>
</dbReference>
<feature type="domain" description="WGR" evidence="17">
    <location>
        <begin position="92"/>
        <end position="185"/>
    </location>
</feature>
<keyword evidence="5" id="KW-0677">Repeat</keyword>
<evidence type="ECO:0000256" key="1">
    <source>
        <dbReference type="ARBA" id="ARBA00022676"/>
    </source>
</evidence>
<dbReference type="GO" id="GO:1990404">
    <property type="term" value="F:NAD+-protein mono-ADP-ribosyltransferase activity"/>
    <property type="evidence" value="ECO:0007669"/>
    <property type="project" value="TreeGrafter"/>
</dbReference>
<reference evidence="18" key="1">
    <citation type="submission" date="2021-01" db="EMBL/GenBank/DDBJ databases">
        <authorList>
            <consortium name="Genoscope - CEA"/>
            <person name="William W."/>
        </authorList>
    </citation>
    <scope>NUCLEOTIDE SEQUENCE</scope>
</reference>
<evidence type="ECO:0000256" key="2">
    <source>
        <dbReference type="ARBA" id="ARBA00022679"/>
    </source>
</evidence>
<dbReference type="Pfam" id="PF02877">
    <property type="entry name" value="PARP_reg"/>
    <property type="match status" value="1"/>
</dbReference>
<organism evidence="18 19">
    <name type="scientific">Paramecium primaurelia</name>
    <dbReference type="NCBI Taxonomy" id="5886"/>
    <lineage>
        <taxon>Eukaryota</taxon>
        <taxon>Sar</taxon>
        <taxon>Alveolata</taxon>
        <taxon>Ciliophora</taxon>
        <taxon>Intramacronucleata</taxon>
        <taxon>Oligohymenophorea</taxon>
        <taxon>Peniculida</taxon>
        <taxon>Parameciidae</taxon>
        <taxon>Paramecium</taxon>
    </lineage>
</organism>
<comment type="similarity">
    <text evidence="12">Belongs to the ARTD/PARP family.</text>
</comment>
<dbReference type="Proteomes" id="UP000688137">
    <property type="component" value="Unassembled WGS sequence"/>
</dbReference>
<dbReference type="GO" id="GO:0070212">
    <property type="term" value="P:protein poly-ADP-ribosylation"/>
    <property type="evidence" value="ECO:0007669"/>
    <property type="project" value="TreeGrafter"/>
</dbReference>